<evidence type="ECO:0000313" key="2">
    <source>
        <dbReference type="Proteomes" id="UP000003671"/>
    </source>
</evidence>
<gene>
    <name evidence="1" type="ORF">MITSMUL_03181</name>
</gene>
<dbReference type="HOGENOM" id="CLU_1370850_0_0_9"/>
<sequence>MVLHGLSHAHRIVEQYTMGTIHYFGGIEMLEHIKREMRYIKINQYGFKTTITIDGKEYTENEVCIGGESTIYPESIDEQLQELIPDVDIEFITEFVNDVENVKTSDDFEDTQKTWDALVRVQELIDKISNDSDTNKFDRLYRILVKAHDTIFSNGGGICEEYTAKPDRKKCPLYKDGKCMLNSTLTALNSLRDACIAKR</sequence>
<dbReference type="AlphaFoldDB" id="C9KJI2"/>
<reference evidence="1" key="1">
    <citation type="submission" date="2009-09" db="EMBL/GenBank/DDBJ databases">
        <authorList>
            <person name="Weinstock G."/>
            <person name="Sodergren E."/>
            <person name="Clifton S."/>
            <person name="Fulton L."/>
            <person name="Fulton B."/>
            <person name="Courtney L."/>
            <person name="Fronick C."/>
            <person name="Harrison M."/>
            <person name="Strong C."/>
            <person name="Farmer C."/>
            <person name="Delahaunty K."/>
            <person name="Markovic C."/>
            <person name="Hall O."/>
            <person name="Minx P."/>
            <person name="Tomlinson C."/>
            <person name="Mitreva M."/>
            <person name="Nelson J."/>
            <person name="Hou S."/>
            <person name="Wollam A."/>
            <person name="Pepin K.H."/>
            <person name="Johnson M."/>
            <person name="Bhonagiri V."/>
            <person name="Nash W.E."/>
            <person name="Warren W."/>
            <person name="Chinwalla A."/>
            <person name="Mardis E.R."/>
            <person name="Wilson R.K."/>
        </authorList>
    </citation>
    <scope>NUCLEOTIDE SEQUENCE [LARGE SCALE GENOMIC DNA]</scope>
    <source>
        <strain evidence="1">DSM 20544</strain>
    </source>
</reference>
<accession>C9KJI2</accession>
<dbReference type="Proteomes" id="UP000003671">
    <property type="component" value="Unassembled WGS sequence"/>
</dbReference>
<evidence type="ECO:0000313" key="1">
    <source>
        <dbReference type="EMBL" id="EEX70048.1"/>
    </source>
</evidence>
<dbReference type="STRING" id="500635.MITSMUL_03181"/>
<comment type="caution">
    <text evidence="1">The sequence shown here is derived from an EMBL/GenBank/DDBJ whole genome shotgun (WGS) entry which is preliminary data.</text>
</comment>
<dbReference type="EMBL" id="ABWK02000001">
    <property type="protein sequence ID" value="EEX70048.1"/>
    <property type="molecule type" value="Genomic_DNA"/>
</dbReference>
<organism evidence="1 2">
    <name type="scientific">Mitsuokella multacida DSM 20544</name>
    <dbReference type="NCBI Taxonomy" id="500635"/>
    <lineage>
        <taxon>Bacteria</taxon>
        <taxon>Bacillati</taxon>
        <taxon>Bacillota</taxon>
        <taxon>Negativicutes</taxon>
        <taxon>Selenomonadales</taxon>
        <taxon>Selenomonadaceae</taxon>
        <taxon>Mitsuokella</taxon>
    </lineage>
</organism>
<protein>
    <submittedName>
        <fullName evidence="1">Uncharacterized protein</fullName>
    </submittedName>
</protein>
<proteinExistence type="predicted"/>
<name>C9KJI2_9FIRM</name>
<keyword evidence="2" id="KW-1185">Reference proteome</keyword>